<dbReference type="AlphaFoldDB" id="A0ABD0LXQ3"/>
<reference evidence="2 3" key="1">
    <citation type="journal article" date="2023" name="Sci. Data">
        <title>Genome assembly of the Korean intertidal mud-creeper Batillaria attramentaria.</title>
        <authorList>
            <person name="Patra A.K."/>
            <person name="Ho P.T."/>
            <person name="Jun S."/>
            <person name="Lee S.J."/>
            <person name="Kim Y."/>
            <person name="Won Y.J."/>
        </authorList>
    </citation>
    <scope>NUCLEOTIDE SEQUENCE [LARGE SCALE GENOMIC DNA]</scope>
    <source>
        <strain evidence="2">Wonlab-2016</strain>
    </source>
</reference>
<evidence type="ECO:0000313" key="3">
    <source>
        <dbReference type="Proteomes" id="UP001519460"/>
    </source>
</evidence>
<gene>
    <name evidence="2" type="ORF">BaRGS_00004291</name>
</gene>
<keyword evidence="3" id="KW-1185">Reference proteome</keyword>
<dbReference type="Proteomes" id="UP001519460">
    <property type="component" value="Unassembled WGS sequence"/>
</dbReference>
<feature type="signal peptide" evidence="1">
    <location>
        <begin position="1"/>
        <end position="18"/>
    </location>
</feature>
<proteinExistence type="predicted"/>
<evidence type="ECO:0000256" key="1">
    <source>
        <dbReference type="SAM" id="SignalP"/>
    </source>
</evidence>
<accession>A0ABD0LXQ3</accession>
<sequence length="121" mass="13922">MITAWRLVLVCGSHTCSCVKFHSPECSDVSNGELYTHEYSYWIWQGALCEWIGKPWKFVFFSQLLTLPSARGDKPGRHRRSCTRVELSFVESQKVGSFGRDLGGSEDYAFQREECRSNVLF</sequence>
<evidence type="ECO:0008006" key="4">
    <source>
        <dbReference type="Google" id="ProtNLM"/>
    </source>
</evidence>
<name>A0ABD0LXQ3_9CAEN</name>
<keyword evidence="1" id="KW-0732">Signal</keyword>
<organism evidence="2 3">
    <name type="scientific">Batillaria attramentaria</name>
    <dbReference type="NCBI Taxonomy" id="370345"/>
    <lineage>
        <taxon>Eukaryota</taxon>
        <taxon>Metazoa</taxon>
        <taxon>Spiralia</taxon>
        <taxon>Lophotrochozoa</taxon>
        <taxon>Mollusca</taxon>
        <taxon>Gastropoda</taxon>
        <taxon>Caenogastropoda</taxon>
        <taxon>Sorbeoconcha</taxon>
        <taxon>Cerithioidea</taxon>
        <taxon>Batillariidae</taxon>
        <taxon>Batillaria</taxon>
    </lineage>
</organism>
<feature type="chain" id="PRO_5044862587" description="Secreted protein" evidence="1">
    <location>
        <begin position="19"/>
        <end position="121"/>
    </location>
</feature>
<protein>
    <recommendedName>
        <fullName evidence="4">Secreted protein</fullName>
    </recommendedName>
</protein>
<evidence type="ECO:0000313" key="2">
    <source>
        <dbReference type="EMBL" id="KAK7504425.1"/>
    </source>
</evidence>
<comment type="caution">
    <text evidence="2">The sequence shown here is derived from an EMBL/GenBank/DDBJ whole genome shotgun (WGS) entry which is preliminary data.</text>
</comment>
<dbReference type="EMBL" id="JACVVK020000015">
    <property type="protein sequence ID" value="KAK7504425.1"/>
    <property type="molecule type" value="Genomic_DNA"/>
</dbReference>